<dbReference type="Proteomes" id="UP000800094">
    <property type="component" value="Unassembled WGS sequence"/>
</dbReference>
<name>A0A6A6IH87_9PLEO</name>
<sequence>MRTAYIRLASRVREERNFCPRPLVFDHSAPRSGRRSQDLRALSLLVAKEAAPSHLSSLIQSMLSSLFFSTLLSYLVRSFSLF</sequence>
<organism evidence="1 2">
    <name type="scientific">Trematosphaeria pertusa</name>
    <dbReference type="NCBI Taxonomy" id="390896"/>
    <lineage>
        <taxon>Eukaryota</taxon>
        <taxon>Fungi</taxon>
        <taxon>Dikarya</taxon>
        <taxon>Ascomycota</taxon>
        <taxon>Pezizomycotina</taxon>
        <taxon>Dothideomycetes</taxon>
        <taxon>Pleosporomycetidae</taxon>
        <taxon>Pleosporales</taxon>
        <taxon>Massarineae</taxon>
        <taxon>Trematosphaeriaceae</taxon>
        <taxon>Trematosphaeria</taxon>
    </lineage>
</organism>
<dbReference type="EMBL" id="ML987194">
    <property type="protein sequence ID" value="KAF2249791.1"/>
    <property type="molecule type" value="Genomic_DNA"/>
</dbReference>
<reference evidence="1" key="1">
    <citation type="journal article" date="2020" name="Stud. Mycol.">
        <title>101 Dothideomycetes genomes: a test case for predicting lifestyles and emergence of pathogens.</title>
        <authorList>
            <person name="Haridas S."/>
            <person name="Albert R."/>
            <person name="Binder M."/>
            <person name="Bloem J."/>
            <person name="Labutti K."/>
            <person name="Salamov A."/>
            <person name="Andreopoulos B."/>
            <person name="Baker S."/>
            <person name="Barry K."/>
            <person name="Bills G."/>
            <person name="Bluhm B."/>
            <person name="Cannon C."/>
            <person name="Castanera R."/>
            <person name="Culley D."/>
            <person name="Daum C."/>
            <person name="Ezra D."/>
            <person name="Gonzalez J."/>
            <person name="Henrissat B."/>
            <person name="Kuo A."/>
            <person name="Liang C."/>
            <person name="Lipzen A."/>
            <person name="Lutzoni F."/>
            <person name="Magnuson J."/>
            <person name="Mondo S."/>
            <person name="Nolan M."/>
            <person name="Ohm R."/>
            <person name="Pangilinan J."/>
            <person name="Park H.-J."/>
            <person name="Ramirez L."/>
            <person name="Alfaro M."/>
            <person name="Sun H."/>
            <person name="Tritt A."/>
            <person name="Yoshinaga Y."/>
            <person name="Zwiers L.-H."/>
            <person name="Turgeon B."/>
            <person name="Goodwin S."/>
            <person name="Spatafora J."/>
            <person name="Crous P."/>
            <person name="Grigoriev I."/>
        </authorList>
    </citation>
    <scope>NUCLEOTIDE SEQUENCE</scope>
    <source>
        <strain evidence="1">CBS 122368</strain>
    </source>
</reference>
<dbReference type="AlphaFoldDB" id="A0A6A6IH87"/>
<proteinExistence type="predicted"/>
<keyword evidence="2" id="KW-1185">Reference proteome</keyword>
<evidence type="ECO:0000313" key="2">
    <source>
        <dbReference type="Proteomes" id="UP000800094"/>
    </source>
</evidence>
<gene>
    <name evidence="1" type="ORF">BU26DRAFT_289475</name>
</gene>
<evidence type="ECO:0000313" key="1">
    <source>
        <dbReference type="EMBL" id="KAF2249791.1"/>
    </source>
</evidence>
<protein>
    <submittedName>
        <fullName evidence="1">Uncharacterized protein</fullName>
    </submittedName>
</protein>
<dbReference type="RefSeq" id="XP_033684795.1">
    <property type="nucleotide sequence ID" value="XM_033821617.1"/>
</dbReference>
<accession>A0A6A6IH87</accession>
<dbReference type="GeneID" id="54574947"/>